<keyword evidence="3" id="KW-1185">Reference proteome</keyword>
<evidence type="ECO:0000256" key="1">
    <source>
        <dbReference type="SAM" id="MobiDB-lite"/>
    </source>
</evidence>
<accession>A0ABY6DXZ2</accession>
<feature type="region of interest" description="Disordered" evidence="1">
    <location>
        <begin position="392"/>
        <end position="448"/>
    </location>
</feature>
<protein>
    <submittedName>
        <fullName evidence="2">Uncharacterized protein</fullName>
    </submittedName>
</protein>
<dbReference type="RefSeq" id="WP_263126093.1">
    <property type="nucleotide sequence ID" value="NZ_CP106753.1"/>
</dbReference>
<proteinExistence type="predicted"/>
<feature type="compositionally biased region" description="Low complexity" evidence="1">
    <location>
        <begin position="27"/>
        <end position="46"/>
    </location>
</feature>
<name>A0ABY6DXZ2_9NEIS</name>
<gene>
    <name evidence="2" type="ORF">N8I74_06715</name>
</gene>
<feature type="region of interest" description="Disordered" evidence="1">
    <location>
        <begin position="1"/>
        <end position="47"/>
    </location>
</feature>
<dbReference type="Proteomes" id="UP001061302">
    <property type="component" value="Chromosome"/>
</dbReference>
<evidence type="ECO:0000313" key="3">
    <source>
        <dbReference type="Proteomes" id="UP001061302"/>
    </source>
</evidence>
<dbReference type="EMBL" id="CP106753">
    <property type="protein sequence ID" value="UXY16708.1"/>
    <property type="molecule type" value="Genomic_DNA"/>
</dbReference>
<sequence>MSSSNSRSKYQKKPSGPKATASVPTTAPKLAVPKAAASKPASPFASLTTGEVRGLAAQQEIRTVRQKGLQKTGVDPLDGLKPTNDLLHRAASSGGPAFPTVLSRTAVAPARTRPGPDFASAESLQNKYQVLLRGTEKRGEVIGKDSGLLTPGQVRGFEAQREIRELRKKSSGDPLEGLRPTNDSLHAYAEATLASTVKDARGTVLTGKAAEREKMGRIGAAMQGHGLVHTPNRPGEVLLGSRSSGEYKALADETTSLTRKSRAGTDMTAERGQARVANVVNWNINRNDAFMAGALLGHNTFSLPLTNAQSDYVSDKQKRGAPPGRVTIREMAQVNDLAPMPSGPVRKSDRYQVGQSKALSPMHTPGGLVQHLPAIGQPAQDKPIPHFNALPGVTQIPVSTGTGRRGGTSSGSTMPSLASTSQPTNTGFKRGGGGRGRGGRNGGGSSGF</sequence>
<reference evidence="2" key="1">
    <citation type="submission" date="2022-10" db="EMBL/GenBank/DDBJ databases">
        <title>Chitiniphilus purpureus sp. nov., a novel chitin-degrading bacterium isolated from crawfish pond sediment.</title>
        <authorList>
            <person name="Li K."/>
        </authorList>
    </citation>
    <scope>NUCLEOTIDE SEQUENCE</scope>
    <source>
        <strain evidence="2">CD1</strain>
    </source>
</reference>
<feature type="compositionally biased region" description="Gly residues" evidence="1">
    <location>
        <begin position="429"/>
        <end position="448"/>
    </location>
</feature>
<organism evidence="2 3">
    <name type="scientific">Chitiniphilus purpureus</name>
    <dbReference type="NCBI Taxonomy" id="2981137"/>
    <lineage>
        <taxon>Bacteria</taxon>
        <taxon>Pseudomonadati</taxon>
        <taxon>Pseudomonadota</taxon>
        <taxon>Betaproteobacteria</taxon>
        <taxon>Neisseriales</taxon>
        <taxon>Chitinibacteraceae</taxon>
        <taxon>Chitiniphilus</taxon>
    </lineage>
</organism>
<evidence type="ECO:0000313" key="2">
    <source>
        <dbReference type="EMBL" id="UXY16708.1"/>
    </source>
</evidence>
<feature type="compositionally biased region" description="Polar residues" evidence="1">
    <location>
        <begin position="414"/>
        <end position="427"/>
    </location>
</feature>